<dbReference type="EMBL" id="JAPFFF010000001">
    <property type="protein sequence ID" value="KAK8897850.1"/>
    <property type="molecule type" value="Genomic_DNA"/>
</dbReference>
<feature type="compositionally biased region" description="Acidic residues" evidence="1">
    <location>
        <begin position="173"/>
        <end position="183"/>
    </location>
</feature>
<accession>A0ABR2L3A1</accession>
<proteinExistence type="predicted"/>
<keyword evidence="3" id="KW-1185">Reference proteome</keyword>
<feature type="region of interest" description="Disordered" evidence="1">
    <location>
        <begin position="166"/>
        <end position="185"/>
    </location>
</feature>
<protein>
    <submittedName>
        <fullName evidence="2">Uncharacterized protein</fullName>
    </submittedName>
</protein>
<evidence type="ECO:0000313" key="3">
    <source>
        <dbReference type="Proteomes" id="UP001470230"/>
    </source>
</evidence>
<gene>
    <name evidence="2" type="ORF">M9Y10_000078</name>
</gene>
<reference evidence="2 3" key="1">
    <citation type="submission" date="2024-04" db="EMBL/GenBank/DDBJ databases">
        <title>Tritrichomonas musculus Genome.</title>
        <authorList>
            <person name="Alves-Ferreira E."/>
            <person name="Grigg M."/>
            <person name="Lorenzi H."/>
            <person name="Galac M."/>
        </authorList>
    </citation>
    <scope>NUCLEOTIDE SEQUENCE [LARGE SCALE GENOMIC DNA]</scope>
    <source>
        <strain evidence="2 3">EAF2021</strain>
    </source>
</reference>
<dbReference type="Proteomes" id="UP001470230">
    <property type="component" value="Unassembled WGS sequence"/>
</dbReference>
<comment type="caution">
    <text evidence="2">The sequence shown here is derived from an EMBL/GenBank/DDBJ whole genome shotgun (WGS) entry which is preliminary data.</text>
</comment>
<organism evidence="2 3">
    <name type="scientific">Tritrichomonas musculus</name>
    <dbReference type="NCBI Taxonomy" id="1915356"/>
    <lineage>
        <taxon>Eukaryota</taxon>
        <taxon>Metamonada</taxon>
        <taxon>Parabasalia</taxon>
        <taxon>Tritrichomonadida</taxon>
        <taxon>Tritrichomonadidae</taxon>
        <taxon>Tritrichomonas</taxon>
    </lineage>
</organism>
<evidence type="ECO:0000313" key="2">
    <source>
        <dbReference type="EMBL" id="KAK8897850.1"/>
    </source>
</evidence>
<sequence length="197" mass="22359">MELCASLSNLISKKGRFDLGALGSHHLECFFGSICRVSRGNDCSDKFLAMCYDAIFKIIISNNLQIVSTKIKRKSSSGIFIEEEEEVTNSHSIIDYIKIAWCLFSKFRNQGDFFDLKLFRLATENGEDIMSEGEAFCIIESILQCGKSHQTPSTLIIEVEESKVKVSTNIQPEDPDDEQDNEEDRVRSIIKDIEEKE</sequence>
<name>A0ABR2L3A1_9EUKA</name>
<evidence type="ECO:0000256" key="1">
    <source>
        <dbReference type="SAM" id="MobiDB-lite"/>
    </source>
</evidence>